<feature type="region of interest" description="Disordered" evidence="1">
    <location>
        <begin position="29"/>
        <end position="56"/>
    </location>
</feature>
<evidence type="ECO:0000313" key="3">
    <source>
        <dbReference type="Proteomes" id="UP001597273"/>
    </source>
</evidence>
<reference evidence="3" key="1">
    <citation type="journal article" date="2019" name="Int. J. Syst. Evol. Microbiol.">
        <title>The Global Catalogue of Microorganisms (GCM) 10K type strain sequencing project: providing services to taxonomists for standard genome sequencing and annotation.</title>
        <authorList>
            <consortium name="The Broad Institute Genomics Platform"/>
            <consortium name="The Broad Institute Genome Sequencing Center for Infectious Disease"/>
            <person name="Wu L."/>
            <person name="Ma J."/>
        </authorList>
    </citation>
    <scope>NUCLEOTIDE SEQUENCE [LARGE SCALE GENOMIC DNA]</scope>
    <source>
        <strain evidence="3">CGMCC 1.15475</strain>
    </source>
</reference>
<proteinExistence type="predicted"/>
<feature type="compositionally biased region" description="Polar residues" evidence="1">
    <location>
        <begin position="29"/>
        <end position="46"/>
    </location>
</feature>
<dbReference type="Proteomes" id="UP001597273">
    <property type="component" value="Unassembled WGS sequence"/>
</dbReference>
<organism evidence="2 3">
    <name type="scientific">Planococcus chinensis</name>
    <dbReference type="NCBI Taxonomy" id="272917"/>
    <lineage>
        <taxon>Bacteria</taxon>
        <taxon>Bacillati</taxon>
        <taxon>Bacillota</taxon>
        <taxon>Bacilli</taxon>
        <taxon>Bacillales</taxon>
        <taxon>Caryophanaceae</taxon>
        <taxon>Planococcus</taxon>
    </lineage>
</organism>
<comment type="caution">
    <text evidence="2">The sequence shown here is derived from an EMBL/GenBank/DDBJ whole genome shotgun (WGS) entry which is preliminary data.</text>
</comment>
<accession>A0ABW4QKN3</accession>
<evidence type="ECO:0008006" key="4">
    <source>
        <dbReference type="Google" id="ProtNLM"/>
    </source>
</evidence>
<evidence type="ECO:0000313" key="2">
    <source>
        <dbReference type="EMBL" id="MFD1864176.1"/>
    </source>
</evidence>
<dbReference type="RefSeq" id="WP_204890557.1">
    <property type="nucleotide sequence ID" value="NZ_JBHUFW010000011.1"/>
</dbReference>
<evidence type="ECO:0000256" key="1">
    <source>
        <dbReference type="SAM" id="MobiDB-lite"/>
    </source>
</evidence>
<gene>
    <name evidence="2" type="ORF">ACFSDB_14795</name>
</gene>
<name>A0ABW4QKN3_9BACL</name>
<protein>
    <recommendedName>
        <fullName evidence="4">YtzI protein</fullName>
    </recommendedName>
</protein>
<dbReference type="EMBL" id="JBHUFW010000011">
    <property type="protein sequence ID" value="MFD1864176.1"/>
    <property type="molecule type" value="Genomic_DNA"/>
</dbReference>
<keyword evidence="3" id="KW-1185">Reference proteome</keyword>
<sequence>MFWFLVPVIALIGFAASIDRKRKKINNHLLQSTHPDSHAANSSSFESGGDSYGGGE</sequence>